<keyword evidence="2" id="KW-1185">Reference proteome</keyword>
<evidence type="ECO:0000313" key="2">
    <source>
        <dbReference type="Proteomes" id="UP001500394"/>
    </source>
</evidence>
<dbReference type="EMBL" id="BAABGR010000015">
    <property type="protein sequence ID" value="GAA4516033.1"/>
    <property type="molecule type" value="Genomic_DNA"/>
</dbReference>
<dbReference type="Proteomes" id="UP001500394">
    <property type="component" value="Unassembled WGS sequence"/>
</dbReference>
<accession>A0ABP8R1T3</accession>
<organism evidence="1 2">
    <name type="scientific">Sphingobacterium thermophilum</name>
    <dbReference type="NCBI Taxonomy" id="768534"/>
    <lineage>
        <taxon>Bacteria</taxon>
        <taxon>Pseudomonadati</taxon>
        <taxon>Bacteroidota</taxon>
        <taxon>Sphingobacteriia</taxon>
        <taxon>Sphingobacteriales</taxon>
        <taxon>Sphingobacteriaceae</taxon>
        <taxon>Sphingobacterium</taxon>
    </lineage>
</organism>
<sequence>MRRQYVDFCLRLKVSLLLKKDNKLFVDVNYLFASYSPVKTYEKGSGQNVDIVQDVSIDIELSELKSKIALYEQEIKHKDQLLNEKDGRIMDLQKAMLLLESPKEKEALIVKKKRWWNFLI</sequence>
<name>A0ABP8R1T3_9SPHI</name>
<reference evidence="2" key="1">
    <citation type="journal article" date="2019" name="Int. J. Syst. Evol. Microbiol.">
        <title>The Global Catalogue of Microorganisms (GCM) 10K type strain sequencing project: providing services to taxonomists for standard genome sequencing and annotation.</title>
        <authorList>
            <consortium name="The Broad Institute Genomics Platform"/>
            <consortium name="The Broad Institute Genome Sequencing Center for Infectious Disease"/>
            <person name="Wu L."/>
            <person name="Ma J."/>
        </authorList>
    </citation>
    <scope>NUCLEOTIDE SEQUENCE [LARGE SCALE GENOMIC DNA]</scope>
    <source>
        <strain evidence="2">JCM 17858</strain>
    </source>
</reference>
<comment type="caution">
    <text evidence="1">The sequence shown here is derived from an EMBL/GenBank/DDBJ whole genome shotgun (WGS) entry which is preliminary data.</text>
</comment>
<protein>
    <submittedName>
        <fullName evidence="1">Uncharacterized protein</fullName>
    </submittedName>
</protein>
<dbReference type="RefSeq" id="WP_345066812.1">
    <property type="nucleotide sequence ID" value="NZ_BAABGR010000015.1"/>
</dbReference>
<evidence type="ECO:0000313" key="1">
    <source>
        <dbReference type="EMBL" id="GAA4516033.1"/>
    </source>
</evidence>
<proteinExistence type="predicted"/>
<gene>
    <name evidence="1" type="ORF">GCM10023173_14700</name>
</gene>